<keyword evidence="2" id="KW-0808">Transferase</keyword>
<dbReference type="Proteomes" id="UP000669179">
    <property type="component" value="Unassembled WGS sequence"/>
</dbReference>
<evidence type="ECO:0000313" key="2">
    <source>
        <dbReference type="EMBL" id="MBO2455560.1"/>
    </source>
</evidence>
<proteinExistence type="predicted"/>
<name>A0A939TGM5_9ACTN</name>
<accession>A0A939TGM5</accession>
<feature type="compositionally biased region" description="Low complexity" evidence="1">
    <location>
        <begin position="1"/>
        <end position="13"/>
    </location>
</feature>
<dbReference type="GO" id="GO:0016301">
    <property type="term" value="F:kinase activity"/>
    <property type="evidence" value="ECO:0007669"/>
    <property type="project" value="UniProtKB-KW"/>
</dbReference>
<keyword evidence="3" id="KW-1185">Reference proteome</keyword>
<organism evidence="2 3">
    <name type="scientific">Actinomadura barringtoniae</name>
    <dbReference type="NCBI Taxonomy" id="1427535"/>
    <lineage>
        <taxon>Bacteria</taxon>
        <taxon>Bacillati</taxon>
        <taxon>Actinomycetota</taxon>
        <taxon>Actinomycetes</taxon>
        <taxon>Streptosporangiales</taxon>
        <taxon>Thermomonosporaceae</taxon>
        <taxon>Actinomadura</taxon>
    </lineage>
</organism>
<sequence>MSASDGDSDSNGSVPVIAIAHSGRGQGGDASSRNTWQRFVSYGASRLAAATSAPSGTPDSVRDIVTGLGGTIHVEDGSRFVVRLPRHMNDSEAGRGM</sequence>
<dbReference type="AlphaFoldDB" id="A0A939TGM5"/>
<dbReference type="RefSeq" id="WP_208263782.1">
    <property type="nucleotide sequence ID" value="NZ_JAGEOJ010000038.1"/>
</dbReference>
<dbReference type="EMBL" id="JAGEOJ010000038">
    <property type="protein sequence ID" value="MBO2455560.1"/>
    <property type="molecule type" value="Genomic_DNA"/>
</dbReference>
<evidence type="ECO:0000256" key="1">
    <source>
        <dbReference type="SAM" id="MobiDB-lite"/>
    </source>
</evidence>
<feature type="region of interest" description="Disordered" evidence="1">
    <location>
        <begin position="1"/>
        <end position="33"/>
    </location>
</feature>
<gene>
    <name evidence="2" type="ORF">J4573_51385</name>
</gene>
<comment type="caution">
    <text evidence="2">The sequence shown here is derived from an EMBL/GenBank/DDBJ whole genome shotgun (WGS) entry which is preliminary data.</text>
</comment>
<protein>
    <submittedName>
        <fullName evidence="2">HAMP domain-containing histidine kinase</fullName>
    </submittedName>
</protein>
<reference evidence="2" key="1">
    <citation type="submission" date="2021-03" db="EMBL/GenBank/DDBJ databases">
        <authorList>
            <person name="Kanchanasin P."/>
            <person name="Saeng-In P."/>
            <person name="Phongsopitanun W."/>
            <person name="Yuki M."/>
            <person name="Kudo T."/>
            <person name="Ohkuma M."/>
            <person name="Tanasupawat S."/>
        </authorList>
    </citation>
    <scope>NUCLEOTIDE SEQUENCE</scope>
    <source>
        <strain evidence="2">GKU 128</strain>
    </source>
</reference>
<evidence type="ECO:0000313" key="3">
    <source>
        <dbReference type="Proteomes" id="UP000669179"/>
    </source>
</evidence>
<keyword evidence="2" id="KW-0418">Kinase</keyword>